<accession>V9FQG1</accession>
<organism evidence="1 2">
    <name type="scientific">Phytophthora nicotianae P1569</name>
    <dbReference type="NCBI Taxonomy" id="1317065"/>
    <lineage>
        <taxon>Eukaryota</taxon>
        <taxon>Sar</taxon>
        <taxon>Stramenopiles</taxon>
        <taxon>Oomycota</taxon>
        <taxon>Peronosporomycetes</taxon>
        <taxon>Peronosporales</taxon>
        <taxon>Peronosporaceae</taxon>
        <taxon>Phytophthora</taxon>
    </lineage>
</organism>
<gene>
    <name evidence="1" type="ORF">F443_03405</name>
</gene>
<name>V9FQG1_PHYNI</name>
<sequence length="270" mass="30009">MPCETVSLGSLNWSSVPARKRTAGTLTLAQLMDGLSRHQWRIPNVFTIRSVGRYVCAFGEAIAAMLSRCYEFGAGDFLIAVILFSRSLFQPMAYNTLEYVSFRSVGLFLLLLLINTQNVAFSWTEHCAVISLTIAGRPIVNYSKTTKLLTAGHVLTKKCQKVMNVPVLLTFCVASGPSPSVLFAEDDERLVGQIVPHPGMQLVFQATVRWVLPLAMLLQTLPPFFVVPTEPWTWLRYCPSPSTRLTQGPAEEMDTHNLESPGWKAPDFLV</sequence>
<protein>
    <submittedName>
        <fullName evidence="1">Uncharacterized protein</fullName>
    </submittedName>
</protein>
<dbReference type="AlphaFoldDB" id="V9FQG1"/>
<comment type="caution">
    <text evidence="1">The sequence shown here is derived from an EMBL/GenBank/DDBJ whole genome shotgun (WGS) entry which is preliminary data.</text>
</comment>
<dbReference type="Proteomes" id="UP000018721">
    <property type="component" value="Unassembled WGS sequence"/>
</dbReference>
<dbReference type="HOGENOM" id="CLU_1032337_0_0_1"/>
<evidence type="ECO:0000313" key="2">
    <source>
        <dbReference type="Proteomes" id="UP000018721"/>
    </source>
</evidence>
<evidence type="ECO:0000313" key="1">
    <source>
        <dbReference type="EMBL" id="ETI53694.1"/>
    </source>
</evidence>
<reference evidence="1 2" key="1">
    <citation type="submission" date="2013-11" db="EMBL/GenBank/DDBJ databases">
        <title>The Genome Sequence of Phytophthora parasitica P1569.</title>
        <authorList>
            <consortium name="The Broad Institute Genomics Platform"/>
            <person name="Russ C."/>
            <person name="Tyler B."/>
            <person name="Panabieres F."/>
            <person name="Shan W."/>
            <person name="Tripathy S."/>
            <person name="Grunwald N."/>
            <person name="Machado M."/>
            <person name="Johnson C.S."/>
            <person name="Arredondo F."/>
            <person name="Hong C."/>
            <person name="Coffey M."/>
            <person name="Young S.K."/>
            <person name="Zeng Q."/>
            <person name="Gargeya S."/>
            <person name="Fitzgerald M."/>
            <person name="Abouelleil A."/>
            <person name="Alvarado L."/>
            <person name="Chapman S.B."/>
            <person name="Gainer-Dewar J."/>
            <person name="Goldberg J."/>
            <person name="Griggs A."/>
            <person name="Gujja S."/>
            <person name="Hansen M."/>
            <person name="Howarth C."/>
            <person name="Imamovic A."/>
            <person name="Ireland A."/>
            <person name="Larimer J."/>
            <person name="McCowan C."/>
            <person name="Murphy C."/>
            <person name="Pearson M."/>
            <person name="Poon T.W."/>
            <person name="Priest M."/>
            <person name="Roberts A."/>
            <person name="Saif S."/>
            <person name="Shea T."/>
            <person name="Sykes S."/>
            <person name="Wortman J."/>
            <person name="Nusbaum C."/>
            <person name="Birren B."/>
        </authorList>
    </citation>
    <scope>NUCLEOTIDE SEQUENCE [LARGE SCALE GENOMIC DNA]</scope>
    <source>
        <strain evidence="1 2">P1569</strain>
    </source>
</reference>
<proteinExistence type="predicted"/>
<dbReference type="EMBL" id="ANIZ01000650">
    <property type="protein sequence ID" value="ETI53694.1"/>
    <property type="molecule type" value="Genomic_DNA"/>
</dbReference>
<keyword evidence="2" id="KW-1185">Reference proteome</keyword>